<dbReference type="InterPro" id="IPR003439">
    <property type="entry name" value="ABC_transporter-like_ATP-bd"/>
</dbReference>
<proteinExistence type="inferred from homology"/>
<evidence type="ECO:0000256" key="4">
    <source>
        <dbReference type="ARBA" id="ARBA00022475"/>
    </source>
</evidence>
<dbReference type="InterPro" id="IPR027417">
    <property type="entry name" value="P-loop_NTPase"/>
</dbReference>
<comment type="subcellular location">
    <subcellularLocation>
        <location evidence="1">Cell membrane</location>
        <topology evidence="1">Peripheral membrane protein</topology>
    </subcellularLocation>
</comment>
<dbReference type="Gene3D" id="3.40.50.300">
    <property type="entry name" value="P-loop containing nucleotide triphosphate hydrolases"/>
    <property type="match status" value="1"/>
</dbReference>
<comment type="caution">
    <text evidence="10">The sequence shown here is derived from an EMBL/GenBank/DDBJ whole genome shotgun (WGS) entry which is preliminary data.</text>
</comment>
<dbReference type="CDD" id="cd03262">
    <property type="entry name" value="ABC_HisP_GlnQ"/>
    <property type="match status" value="1"/>
</dbReference>
<dbReference type="InterPro" id="IPR003593">
    <property type="entry name" value="AAA+_ATPase"/>
</dbReference>
<evidence type="ECO:0000256" key="6">
    <source>
        <dbReference type="ARBA" id="ARBA00022840"/>
    </source>
</evidence>
<keyword evidence="4" id="KW-1003">Cell membrane</keyword>
<dbReference type="InterPro" id="IPR050086">
    <property type="entry name" value="MetN_ABC_transporter-like"/>
</dbReference>
<name>A0A419TCN1_9FIRM</name>
<dbReference type="SMART" id="SM00382">
    <property type="entry name" value="AAA"/>
    <property type="match status" value="1"/>
</dbReference>
<dbReference type="PROSITE" id="PS00211">
    <property type="entry name" value="ABC_TRANSPORTER_1"/>
    <property type="match status" value="1"/>
</dbReference>
<keyword evidence="7" id="KW-0029">Amino-acid transport</keyword>
<feature type="domain" description="ABC transporter" evidence="9">
    <location>
        <begin position="4"/>
        <end position="248"/>
    </location>
</feature>
<dbReference type="GO" id="GO:0005524">
    <property type="term" value="F:ATP binding"/>
    <property type="evidence" value="ECO:0007669"/>
    <property type="project" value="UniProtKB-KW"/>
</dbReference>
<evidence type="ECO:0000256" key="8">
    <source>
        <dbReference type="ARBA" id="ARBA00023136"/>
    </source>
</evidence>
<keyword evidence="8" id="KW-0472">Membrane</keyword>
<dbReference type="PANTHER" id="PTHR43166">
    <property type="entry name" value="AMINO ACID IMPORT ATP-BINDING PROTEIN"/>
    <property type="match status" value="1"/>
</dbReference>
<dbReference type="SUPFAM" id="SSF52540">
    <property type="entry name" value="P-loop containing nucleoside triphosphate hydrolases"/>
    <property type="match status" value="1"/>
</dbReference>
<evidence type="ECO:0000256" key="3">
    <source>
        <dbReference type="ARBA" id="ARBA00022448"/>
    </source>
</evidence>
<keyword evidence="3" id="KW-0813">Transport</keyword>
<protein>
    <submittedName>
        <fullName evidence="10">Glutamine ABC transporter ATP-binding protein</fullName>
    </submittedName>
</protein>
<dbReference type="Proteomes" id="UP000284277">
    <property type="component" value="Unassembled WGS sequence"/>
</dbReference>
<evidence type="ECO:0000256" key="2">
    <source>
        <dbReference type="ARBA" id="ARBA00005417"/>
    </source>
</evidence>
<keyword evidence="11" id="KW-1185">Reference proteome</keyword>
<evidence type="ECO:0000256" key="7">
    <source>
        <dbReference type="ARBA" id="ARBA00022970"/>
    </source>
</evidence>
<dbReference type="AlphaFoldDB" id="A0A419TCN1"/>
<evidence type="ECO:0000259" key="9">
    <source>
        <dbReference type="PROSITE" id="PS50893"/>
    </source>
</evidence>
<dbReference type="Pfam" id="PF00005">
    <property type="entry name" value="ABC_tran"/>
    <property type="match status" value="1"/>
</dbReference>
<dbReference type="GO" id="GO:0005886">
    <property type="term" value="C:plasma membrane"/>
    <property type="evidence" value="ECO:0007669"/>
    <property type="project" value="UniProtKB-SubCell"/>
</dbReference>
<evidence type="ECO:0000313" key="10">
    <source>
        <dbReference type="EMBL" id="RKD35249.1"/>
    </source>
</evidence>
<evidence type="ECO:0000256" key="1">
    <source>
        <dbReference type="ARBA" id="ARBA00004202"/>
    </source>
</evidence>
<dbReference type="PANTHER" id="PTHR43166:SF9">
    <property type="entry name" value="GLUTAMATE_ASPARTATE IMPORT ATP-BINDING PROTEIN GLTL"/>
    <property type="match status" value="1"/>
</dbReference>
<dbReference type="RefSeq" id="WP_120195187.1">
    <property type="nucleotide sequence ID" value="NZ_MCIA01000001.1"/>
</dbReference>
<dbReference type="InterPro" id="IPR017871">
    <property type="entry name" value="ABC_transporter-like_CS"/>
</dbReference>
<gene>
    <name evidence="10" type="primary">glnQ</name>
    <name evidence="10" type="ORF">BET01_02590</name>
</gene>
<evidence type="ECO:0000313" key="11">
    <source>
        <dbReference type="Proteomes" id="UP000284277"/>
    </source>
</evidence>
<accession>A0A419TCN1</accession>
<keyword evidence="5" id="KW-0547">Nucleotide-binding</keyword>
<dbReference type="OrthoDB" id="9804199at2"/>
<organism evidence="10 11">
    <name type="scientific">Lacrimispora algidixylanolytica</name>
    <dbReference type="NCBI Taxonomy" id="94868"/>
    <lineage>
        <taxon>Bacteria</taxon>
        <taxon>Bacillati</taxon>
        <taxon>Bacillota</taxon>
        <taxon>Clostridia</taxon>
        <taxon>Lachnospirales</taxon>
        <taxon>Lachnospiraceae</taxon>
        <taxon>Lacrimispora</taxon>
    </lineage>
</organism>
<dbReference type="PROSITE" id="PS50893">
    <property type="entry name" value="ABC_TRANSPORTER_2"/>
    <property type="match status" value="1"/>
</dbReference>
<sequence length="254" mass="28467">MYLLEMNHVRKSFNSQEVLKDISLSVKEGEIVSIIGPSGSGKSTLLRCATMLEQMDGGELIYLKEKAAWNEADGVSTYADKETLKKIQKHYGLVFQNFHLFPHMSVLQNIMDAPLHVQKRNKEEVHEEAMKLLKKMGLEDKAKAYPCQLSGGQSQRVAIARALALNPKILFFDEPTSALDPELTGEVLKVIRSLADLQITMVIVTHEMAFARDISDRVIFMADGIIVEEGTPEEVFSSSNVRTQSFLGRYGDNF</sequence>
<dbReference type="GO" id="GO:0016887">
    <property type="term" value="F:ATP hydrolysis activity"/>
    <property type="evidence" value="ECO:0007669"/>
    <property type="project" value="InterPro"/>
</dbReference>
<evidence type="ECO:0000256" key="5">
    <source>
        <dbReference type="ARBA" id="ARBA00022741"/>
    </source>
</evidence>
<dbReference type="GO" id="GO:0015424">
    <property type="term" value="F:ABC-type amino acid transporter activity"/>
    <property type="evidence" value="ECO:0007669"/>
    <property type="project" value="InterPro"/>
</dbReference>
<dbReference type="PIRSF" id="PIRSF039085">
    <property type="entry name" value="ABC_ATPase_HisP"/>
    <property type="match status" value="1"/>
</dbReference>
<reference evidence="10 11" key="1">
    <citation type="submission" date="2016-08" db="EMBL/GenBank/DDBJ databases">
        <title>A new outlook on sporulation: Clostridium algidixylanolyticum.</title>
        <authorList>
            <person name="Poppleton D.I."/>
            <person name="Gribaldo S."/>
        </authorList>
    </citation>
    <scope>NUCLEOTIDE SEQUENCE [LARGE SCALE GENOMIC DNA]</scope>
    <source>
        <strain evidence="10 11">SPL73</strain>
    </source>
</reference>
<dbReference type="InterPro" id="IPR030679">
    <property type="entry name" value="ABC_ATPase_HisP-typ"/>
</dbReference>
<keyword evidence="6 10" id="KW-0067">ATP-binding</keyword>
<comment type="similarity">
    <text evidence="2">Belongs to the ABC transporter superfamily.</text>
</comment>
<dbReference type="EMBL" id="MCIA01000001">
    <property type="protein sequence ID" value="RKD35249.1"/>
    <property type="molecule type" value="Genomic_DNA"/>
</dbReference>